<keyword evidence="3" id="KW-1185">Reference proteome</keyword>
<keyword evidence="1" id="KW-0812">Transmembrane</keyword>
<dbReference type="RefSeq" id="WP_352558917.1">
    <property type="nucleotide sequence ID" value="NZ_JAMYQB010000012.1"/>
</dbReference>
<evidence type="ECO:0000256" key="1">
    <source>
        <dbReference type="SAM" id="Phobius"/>
    </source>
</evidence>
<feature type="transmembrane region" description="Helical" evidence="1">
    <location>
        <begin position="9"/>
        <end position="29"/>
    </location>
</feature>
<sequence length="106" mass="10937">MLPKLSSQAGFLVGLGITPIAFFLALYSAGAGHGDYVLARLLYPIPMLATLLTNTTITGLSIGLAALQFPAYGAARGRRFRWLALGVIHGVAIIAAFSGALASFSG</sequence>
<gene>
    <name evidence="2" type="ORF">NKI36_16450</name>
</gene>
<keyword evidence="1" id="KW-1133">Transmembrane helix</keyword>
<evidence type="ECO:0000313" key="2">
    <source>
        <dbReference type="EMBL" id="MER9405624.1"/>
    </source>
</evidence>
<reference evidence="2 3" key="1">
    <citation type="journal article" date="2024" name="Proc. Natl. Acad. Sci. U.S.A.">
        <title>The evolutionary genomics of adaptation to stress in wild rhizobium bacteria.</title>
        <authorList>
            <person name="Kehlet-Delgado H."/>
            <person name="Montoya A.P."/>
            <person name="Jensen K.T."/>
            <person name="Wendlandt C.E."/>
            <person name="Dexheimer C."/>
            <person name="Roberts M."/>
            <person name="Torres Martinez L."/>
            <person name="Friesen M.L."/>
            <person name="Griffitts J.S."/>
            <person name="Porter S.S."/>
        </authorList>
    </citation>
    <scope>NUCLEOTIDE SEQUENCE [LARGE SCALE GENOMIC DNA]</scope>
    <source>
        <strain evidence="2 3">M0641</strain>
    </source>
</reference>
<dbReference type="Proteomes" id="UP001433071">
    <property type="component" value="Unassembled WGS sequence"/>
</dbReference>
<keyword evidence="1" id="KW-0472">Membrane</keyword>
<feature type="transmembrane region" description="Helical" evidence="1">
    <location>
        <begin position="82"/>
        <end position="104"/>
    </location>
</feature>
<dbReference type="EMBL" id="JAMYQB010000012">
    <property type="protein sequence ID" value="MER9405624.1"/>
    <property type="molecule type" value="Genomic_DNA"/>
</dbReference>
<organism evidence="2 3">
    <name type="scientific">Mesorhizobium caraganae</name>
    <dbReference type="NCBI Taxonomy" id="483206"/>
    <lineage>
        <taxon>Bacteria</taxon>
        <taxon>Pseudomonadati</taxon>
        <taxon>Pseudomonadota</taxon>
        <taxon>Alphaproteobacteria</taxon>
        <taxon>Hyphomicrobiales</taxon>
        <taxon>Phyllobacteriaceae</taxon>
        <taxon>Mesorhizobium</taxon>
    </lineage>
</organism>
<protein>
    <submittedName>
        <fullName evidence="2">Uncharacterized protein</fullName>
    </submittedName>
</protein>
<proteinExistence type="predicted"/>
<feature type="transmembrane region" description="Helical" evidence="1">
    <location>
        <begin position="41"/>
        <end position="70"/>
    </location>
</feature>
<comment type="caution">
    <text evidence="2">The sequence shown here is derived from an EMBL/GenBank/DDBJ whole genome shotgun (WGS) entry which is preliminary data.</text>
</comment>
<evidence type="ECO:0000313" key="3">
    <source>
        <dbReference type="Proteomes" id="UP001433071"/>
    </source>
</evidence>
<accession>A0ABV1Z107</accession>
<name>A0ABV1Z107_9HYPH</name>